<name>A0ABQ9HCM6_9NEOP</name>
<keyword evidence="2" id="KW-1185">Reference proteome</keyword>
<evidence type="ECO:0000313" key="2">
    <source>
        <dbReference type="Proteomes" id="UP001159363"/>
    </source>
</evidence>
<dbReference type="Proteomes" id="UP001159363">
    <property type="component" value="Chromosome 5"/>
</dbReference>
<evidence type="ECO:0000313" key="1">
    <source>
        <dbReference type="EMBL" id="KAJ8882063.1"/>
    </source>
</evidence>
<sequence>MQHKLHIFVRDSPANMVAVCKVANLNQCWLQCPHSPACCERCFSFINTNRKLDCIRTPYSSKLLKEFQVSNNIPQHKLIQEKPTRWDSSY</sequence>
<comment type="caution">
    <text evidence="1">The sequence shown here is derived from an EMBL/GenBank/DDBJ whole genome shotgun (WGS) entry which is preliminary data.</text>
</comment>
<proteinExistence type="predicted"/>
<reference evidence="1 2" key="1">
    <citation type="submission" date="2023-02" db="EMBL/GenBank/DDBJ databases">
        <title>LHISI_Scaffold_Assembly.</title>
        <authorList>
            <person name="Stuart O.P."/>
            <person name="Cleave R."/>
            <person name="Magrath M.J.L."/>
            <person name="Mikheyev A.S."/>
        </authorList>
    </citation>
    <scope>NUCLEOTIDE SEQUENCE [LARGE SCALE GENOMIC DNA]</scope>
    <source>
        <strain evidence="1">Daus_M_001</strain>
        <tissue evidence="1">Leg muscle</tissue>
    </source>
</reference>
<dbReference type="EMBL" id="JARBHB010000006">
    <property type="protein sequence ID" value="KAJ8882063.1"/>
    <property type="molecule type" value="Genomic_DNA"/>
</dbReference>
<organism evidence="1 2">
    <name type="scientific">Dryococelus australis</name>
    <dbReference type="NCBI Taxonomy" id="614101"/>
    <lineage>
        <taxon>Eukaryota</taxon>
        <taxon>Metazoa</taxon>
        <taxon>Ecdysozoa</taxon>
        <taxon>Arthropoda</taxon>
        <taxon>Hexapoda</taxon>
        <taxon>Insecta</taxon>
        <taxon>Pterygota</taxon>
        <taxon>Neoptera</taxon>
        <taxon>Polyneoptera</taxon>
        <taxon>Phasmatodea</taxon>
        <taxon>Verophasmatodea</taxon>
        <taxon>Anareolatae</taxon>
        <taxon>Phasmatidae</taxon>
        <taxon>Eurycanthinae</taxon>
        <taxon>Dryococelus</taxon>
    </lineage>
</organism>
<protein>
    <submittedName>
        <fullName evidence="1">Uncharacterized protein</fullName>
    </submittedName>
</protein>
<gene>
    <name evidence="1" type="ORF">PR048_018551</name>
</gene>
<accession>A0ABQ9HCM6</accession>